<protein>
    <submittedName>
        <fullName evidence="1">Uncharacterized protein</fullName>
    </submittedName>
</protein>
<name>A0A699WQ07_TANCI</name>
<feature type="non-terminal residue" evidence="1">
    <location>
        <position position="1"/>
    </location>
</feature>
<proteinExistence type="predicted"/>
<organism evidence="1">
    <name type="scientific">Tanacetum cinerariifolium</name>
    <name type="common">Dalmatian daisy</name>
    <name type="synonym">Chrysanthemum cinerariifolium</name>
    <dbReference type="NCBI Taxonomy" id="118510"/>
    <lineage>
        <taxon>Eukaryota</taxon>
        <taxon>Viridiplantae</taxon>
        <taxon>Streptophyta</taxon>
        <taxon>Embryophyta</taxon>
        <taxon>Tracheophyta</taxon>
        <taxon>Spermatophyta</taxon>
        <taxon>Magnoliopsida</taxon>
        <taxon>eudicotyledons</taxon>
        <taxon>Gunneridae</taxon>
        <taxon>Pentapetalae</taxon>
        <taxon>asterids</taxon>
        <taxon>campanulids</taxon>
        <taxon>Asterales</taxon>
        <taxon>Asteraceae</taxon>
        <taxon>Asteroideae</taxon>
        <taxon>Anthemideae</taxon>
        <taxon>Anthemidinae</taxon>
        <taxon>Tanacetum</taxon>
    </lineage>
</organism>
<evidence type="ECO:0000313" key="1">
    <source>
        <dbReference type="EMBL" id="GFD49537.1"/>
    </source>
</evidence>
<gene>
    <name evidence="1" type="ORF">Tci_921506</name>
</gene>
<comment type="caution">
    <text evidence="1">The sequence shown here is derived from an EMBL/GenBank/DDBJ whole genome shotgun (WGS) entry which is preliminary data.</text>
</comment>
<dbReference type="EMBL" id="BKCJ011743087">
    <property type="protein sequence ID" value="GFD49537.1"/>
    <property type="molecule type" value="Genomic_DNA"/>
</dbReference>
<dbReference type="AlphaFoldDB" id="A0A699WQ07"/>
<sequence length="69" mass="7795">LDFSTASPQTDDDETLAETLLNIKRSAAKDKGKAITQESKSLKKIKKKEMMQISLDEEIAQSFYEEEQA</sequence>
<accession>A0A699WQ07</accession>
<reference evidence="1" key="1">
    <citation type="journal article" date="2019" name="Sci. Rep.">
        <title>Draft genome of Tanacetum cinerariifolium, the natural source of mosquito coil.</title>
        <authorList>
            <person name="Yamashiro T."/>
            <person name="Shiraishi A."/>
            <person name="Satake H."/>
            <person name="Nakayama K."/>
        </authorList>
    </citation>
    <scope>NUCLEOTIDE SEQUENCE</scope>
</reference>